<evidence type="ECO:0000313" key="2">
    <source>
        <dbReference type="Proteomes" id="UP001165101"/>
    </source>
</evidence>
<protein>
    <submittedName>
        <fullName evidence="1">Unnamed protein product</fullName>
    </submittedName>
</protein>
<gene>
    <name evidence="1" type="ORF">Cboi01_000490400</name>
</gene>
<dbReference type="EMBL" id="BSXV01003421">
    <property type="protein sequence ID" value="GME98311.1"/>
    <property type="molecule type" value="Genomic_DNA"/>
</dbReference>
<accession>A0ACB5U000</accession>
<evidence type="ECO:0000313" key="1">
    <source>
        <dbReference type="EMBL" id="GME98311.1"/>
    </source>
</evidence>
<name>A0ACB5U000_CANBO</name>
<keyword evidence="2" id="KW-1185">Reference proteome</keyword>
<dbReference type="Proteomes" id="UP001165101">
    <property type="component" value="Unassembled WGS sequence"/>
</dbReference>
<organism evidence="1 2">
    <name type="scientific">Candida boidinii</name>
    <name type="common">Yeast</name>
    <dbReference type="NCBI Taxonomy" id="5477"/>
    <lineage>
        <taxon>Eukaryota</taxon>
        <taxon>Fungi</taxon>
        <taxon>Dikarya</taxon>
        <taxon>Ascomycota</taxon>
        <taxon>Saccharomycotina</taxon>
        <taxon>Pichiomycetes</taxon>
        <taxon>Pichiales</taxon>
        <taxon>Pichiaceae</taxon>
        <taxon>Ogataea</taxon>
        <taxon>Ogataea/Candida clade</taxon>
    </lineage>
</organism>
<proteinExistence type="predicted"/>
<sequence length="707" mass="80164">MGNREWRVRQASTSGLADLLRYVPIEKYEPKIEEIWTMSFRVMDDIKDSVRKEGNALTKYLATTMVRTISSSETSVRSTERSKKVLSHLIPFLLGQNGLLSDAEDIRSFAFQIILNLCKESSIALKPYVSEMVEKLTVLMSTIEPQVINYLTLNADKYNLKAEDIDERRLQSVGSSPLLEAIERLLGLLDESLMEEFIQSLKSAIKASVGLPSKVTGSKIIVTLVVKHIFISKPYGDQLLKIASSQLKDRNETIAASYAAACGYCCRIASISKISSFGKKLVKLYFESDDVKIKKISGIASESVCKNSGDVFNSVESGFLPLAFIAKHDFDSNVSKFFEKEWDDSTGGSGAIKLYIQEIIALISDHIKSQDFQVRQVCAKSIVEVSNKINGAQGLGPIADSLFEILLESCKGRSWKGKEEILESLVSLSVNSKIFIFKNSKDHELIDKISKTILVEAKRNNIEYKKKSIKSLGKFINSFHHDNENLVDEYIEIMKTFVTDEYFEDSDQDSDLEMVNIDDQVKNNKKFKVDNRKNQIREEERIQFIKNVSSTFYVFEDGEIIKNLYSNELFKFLNDCIIGLFNTVYIKNSWKSKILIGDCIIEVINKFNFSNDDKVVIHLDNLQKLEHVYKLMRSECNDQDALQNVLISYIRAMKKLKQFLRFSAAAPGEDSAEFQRKADQLTETIDQDLAELKSSASSSILLKEIDR</sequence>
<comment type="caution">
    <text evidence="1">The sequence shown here is derived from an EMBL/GenBank/DDBJ whole genome shotgun (WGS) entry which is preliminary data.</text>
</comment>
<reference evidence="1" key="1">
    <citation type="submission" date="2023-04" db="EMBL/GenBank/DDBJ databases">
        <title>Candida boidinii NBRC 1967.</title>
        <authorList>
            <person name="Ichikawa N."/>
            <person name="Sato H."/>
            <person name="Tonouchi N."/>
        </authorList>
    </citation>
    <scope>NUCLEOTIDE SEQUENCE</scope>
    <source>
        <strain evidence="1">NBRC 1967</strain>
    </source>
</reference>